<comment type="caution">
    <text evidence="1">The sequence shown here is derived from an EMBL/GenBank/DDBJ whole genome shotgun (WGS) entry which is preliminary data.</text>
</comment>
<reference evidence="1 2" key="1">
    <citation type="submission" date="2019-02" db="EMBL/GenBank/DDBJ databases">
        <title>Genome sequencing of the rare red list fungi Antrodiella citrinella (Flaviporus citrinellus).</title>
        <authorList>
            <person name="Buettner E."/>
            <person name="Kellner H."/>
        </authorList>
    </citation>
    <scope>NUCLEOTIDE SEQUENCE [LARGE SCALE GENOMIC DNA]</scope>
    <source>
        <strain evidence="1 2">DSM 108506</strain>
    </source>
</reference>
<evidence type="ECO:0000313" key="1">
    <source>
        <dbReference type="EMBL" id="THH20165.1"/>
    </source>
</evidence>
<accession>A0A4S4M597</accession>
<sequence>MRAWKESEGQDYAPSKIVYLLEHECPDAQMSALKGADANKVAVLHTLSPELGFRLGFASISHSLYRRASDYGARNGYCIDTLERCETQIYLVDINGKMIENDSDSELELSGKETIPADLDDWDRISGGSYVEEDYDPGSGYPNDGTLTREYECTALVIWPNEDLSDEDSDEDASD</sequence>
<dbReference type="EMBL" id="SGPM01000505">
    <property type="protein sequence ID" value="THH20165.1"/>
    <property type="molecule type" value="Genomic_DNA"/>
</dbReference>
<evidence type="ECO:0000313" key="2">
    <source>
        <dbReference type="Proteomes" id="UP000308730"/>
    </source>
</evidence>
<organism evidence="1 2">
    <name type="scientific">Antrodiella citrinella</name>
    <dbReference type="NCBI Taxonomy" id="2447956"/>
    <lineage>
        <taxon>Eukaryota</taxon>
        <taxon>Fungi</taxon>
        <taxon>Dikarya</taxon>
        <taxon>Basidiomycota</taxon>
        <taxon>Agaricomycotina</taxon>
        <taxon>Agaricomycetes</taxon>
        <taxon>Polyporales</taxon>
        <taxon>Steccherinaceae</taxon>
        <taxon>Antrodiella</taxon>
    </lineage>
</organism>
<protein>
    <submittedName>
        <fullName evidence="1">Uncharacterized protein</fullName>
    </submittedName>
</protein>
<name>A0A4S4M597_9APHY</name>
<dbReference type="AlphaFoldDB" id="A0A4S4M597"/>
<proteinExistence type="predicted"/>
<keyword evidence="2" id="KW-1185">Reference proteome</keyword>
<gene>
    <name evidence="1" type="ORF">EUX98_g8640</name>
</gene>
<dbReference type="Proteomes" id="UP000308730">
    <property type="component" value="Unassembled WGS sequence"/>
</dbReference>
<dbReference type="OrthoDB" id="124582at2759"/>